<comment type="caution">
    <text evidence="2">The sequence shown here is derived from an EMBL/GenBank/DDBJ whole genome shotgun (WGS) entry which is preliminary data.</text>
</comment>
<organism evidence="2 3">
    <name type="scientific">Mycena metata</name>
    <dbReference type="NCBI Taxonomy" id="1033252"/>
    <lineage>
        <taxon>Eukaryota</taxon>
        <taxon>Fungi</taxon>
        <taxon>Dikarya</taxon>
        <taxon>Basidiomycota</taxon>
        <taxon>Agaricomycotina</taxon>
        <taxon>Agaricomycetes</taxon>
        <taxon>Agaricomycetidae</taxon>
        <taxon>Agaricales</taxon>
        <taxon>Marasmiineae</taxon>
        <taxon>Mycenaceae</taxon>
        <taxon>Mycena</taxon>
    </lineage>
</organism>
<dbReference type="EMBL" id="JARKIB010000085">
    <property type="protein sequence ID" value="KAJ7744934.1"/>
    <property type="molecule type" value="Genomic_DNA"/>
</dbReference>
<dbReference type="EMBL" id="JARKIB010000499">
    <property type="protein sequence ID" value="KAJ7703756.1"/>
    <property type="molecule type" value="Genomic_DNA"/>
</dbReference>
<name>A0AAD7IK15_9AGAR</name>
<sequence length="105" mass="11435">MYLETLESGFAQEVRVNMTQMKLLATRLPDLTTPTPAPTVPKVKRRGEIPLEDVLNTAETIAEHFGGTGLQVNLSTGPVQPVSVLPPVADKTTVKREVAAHLEEF</sequence>
<keyword evidence="3" id="KW-1185">Reference proteome</keyword>
<reference evidence="2" key="1">
    <citation type="submission" date="2023-03" db="EMBL/GenBank/DDBJ databases">
        <title>Massive genome expansion in bonnet fungi (Mycena s.s.) driven by repeated elements and novel gene families across ecological guilds.</title>
        <authorList>
            <consortium name="Lawrence Berkeley National Laboratory"/>
            <person name="Harder C.B."/>
            <person name="Miyauchi S."/>
            <person name="Viragh M."/>
            <person name="Kuo A."/>
            <person name="Thoen E."/>
            <person name="Andreopoulos B."/>
            <person name="Lu D."/>
            <person name="Skrede I."/>
            <person name="Drula E."/>
            <person name="Henrissat B."/>
            <person name="Morin E."/>
            <person name="Kohler A."/>
            <person name="Barry K."/>
            <person name="LaButti K."/>
            <person name="Morin E."/>
            <person name="Salamov A."/>
            <person name="Lipzen A."/>
            <person name="Mereny Z."/>
            <person name="Hegedus B."/>
            <person name="Baldrian P."/>
            <person name="Stursova M."/>
            <person name="Weitz H."/>
            <person name="Taylor A."/>
            <person name="Grigoriev I.V."/>
            <person name="Nagy L.G."/>
            <person name="Martin F."/>
            <person name="Kauserud H."/>
        </authorList>
    </citation>
    <scope>NUCLEOTIDE SEQUENCE</scope>
    <source>
        <strain evidence="2">CBHHK182m</strain>
    </source>
</reference>
<proteinExistence type="predicted"/>
<evidence type="ECO:0000313" key="1">
    <source>
        <dbReference type="EMBL" id="KAJ7703756.1"/>
    </source>
</evidence>
<evidence type="ECO:0000313" key="2">
    <source>
        <dbReference type="EMBL" id="KAJ7744934.1"/>
    </source>
</evidence>
<accession>A0AAD7IK15</accession>
<gene>
    <name evidence="2" type="ORF">B0H16DRAFT_1463077</name>
    <name evidence="1" type="ORF">B0H16DRAFT_1482864</name>
</gene>
<evidence type="ECO:0000313" key="3">
    <source>
        <dbReference type="Proteomes" id="UP001215598"/>
    </source>
</evidence>
<dbReference type="AlphaFoldDB" id="A0AAD7IK15"/>
<dbReference type="Proteomes" id="UP001215598">
    <property type="component" value="Unassembled WGS sequence"/>
</dbReference>
<protein>
    <submittedName>
        <fullName evidence="2">Uncharacterized protein</fullName>
    </submittedName>
</protein>